<dbReference type="AlphaFoldDB" id="A0A7V8NV55"/>
<comment type="caution">
    <text evidence="2">The sequence shown here is derived from an EMBL/GenBank/DDBJ whole genome shotgun (WGS) entry which is preliminary data.</text>
</comment>
<proteinExistence type="predicted"/>
<evidence type="ECO:0000256" key="1">
    <source>
        <dbReference type="SAM" id="MobiDB-lite"/>
    </source>
</evidence>
<dbReference type="GO" id="GO:0006974">
    <property type="term" value="P:DNA damage response"/>
    <property type="evidence" value="ECO:0007669"/>
    <property type="project" value="TreeGrafter"/>
</dbReference>
<dbReference type="EMBL" id="JACDQQ010002258">
    <property type="protein sequence ID" value="MBA0087936.1"/>
    <property type="molecule type" value="Genomic_DNA"/>
</dbReference>
<protein>
    <recommendedName>
        <fullName evidence="4">UVR domain-containing protein</fullName>
    </recommendedName>
</protein>
<dbReference type="InterPro" id="IPR050066">
    <property type="entry name" value="UvrABC_protein_C"/>
</dbReference>
<feature type="compositionally biased region" description="Pro residues" evidence="1">
    <location>
        <begin position="254"/>
        <end position="267"/>
    </location>
</feature>
<evidence type="ECO:0000313" key="3">
    <source>
        <dbReference type="Proteomes" id="UP000567293"/>
    </source>
</evidence>
<feature type="region of interest" description="Disordered" evidence="1">
    <location>
        <begin position="248"/>
        <end position="267"/>
    </location>
</feature>
<dbReference type="GO" id="GO:0009380">
    <property type="term" value="C:excinuclease repair complex"/>
    <property type="evidence" value="ECO:0007669"/>
    <property type="project" value="TreeGrafter"/>
</dbReference>
<organism evidence="2 3">
    <name type="scientific">Candidatus Acidiferrum panamense</name>
    <dbReference type="NCBI Taxonomy" id="2741543"/>
    <lineage>
        <taxon>Bacteria</taxon>
        <taxon>Pseudomonadati</taxon>
        <taxon>Acidobacteriota</taxon>
        <taxon>Terriglobia</taxon>
        <taxon>Candidatus Acidiferrales</taxon>
        <taxon>Candidatus Acidiferrum</taxon>
    </lineage>
</organism>
<evidence type="ECO:0008006" key="4">
    <source>
        <dbReference type="Google" id="ProtNLM"/>
    </source>
</evidence>
<evidence type="ECO:0000313" key="2">
    <source>
        <dbReference type="EMBL" id="MBA0087936.1"/>
    </source>
</evidence>
<keyword evidence="3" id="KW-1185">Reference proteome</keyword>
<dbReference type="Proteomes" id="UP000567293">
    <property type="component" value="Unassembled WGS sequence"/>
</dbReference>
<accession>A0A7V8NV55</accession>
<dbReference type="PANTHER" id="PTHR30562">
    <property type="entry name" value="UVRC/OXIDOREDUCTASE"/>
    <property type="match status" value="1"/>
</dbReference>
<name>A0A7V8NV55_9BACT</name>
<sequence>MTRKILLDADGRPAGGSYYGPFPSRRAAEAFAERILDFFKVRRCQIKIRRDPAFPGCIYSEMKMCLAPCFSGCTKEEYDVEVNRLVEFLETSGGSLRIAFEQERERASEQLDFERARTMHKRLEKLDEVLRGRPEITRRIQDLRAVILQRAAEEQTIGVFAVEGGHLAEPSFVRFGEIASQPRSAEQIFRDYLESAPHAANGDLAEDVSLVSRWFYSKPREGEIFFREKDWPYRRILRACSRLLARVEGEPAKSPAPRPRPSPEGAS</sequence>
<reference evidence="2" key="1">
    <citation type="submission" date="2020-06" db="EMBL/GenBank/DDBJ databases">
        <title>Legume-microbial interactions unlock mineral nutrients during tropical forest succession.</title>
        <authorList>
            <person name="Epihov D.Z."/>
        </authorList>
    </citation>
    <scope>NUCLEOTIDE SEQUENCE [LARGE SCALE GENOMIC DNA]</scope>
    <source>
        <strain evidence="2">Pan2503</strain>
    </source>
</reference>
<gene>
    <name evidence="2" type="ORF">HRJ53_23365</name>
</gene>
<dbReference type="PANTHER" id="PTHR30562:SF1">
    <property type="entry name" value="UVRABC SYSTEM PROTEIN C"/>
    <property type="match status" value="1"/>
</dbReference>